<keyword evidence="3" id="KW-1133">Transmembrane helix</keyword>
<dbReference type="PANTHER" id="PTHR23244">
    <property type="entry name" value="KELCH REPEAT DOMAIN"/>
    <property type="match status" value="1"/>
</dbReference>
<feature type="transmembrane region" description="Helical" evidence="3">
    <location>
        <begin position="123"/>
        <end position="146"/>
    </location>
</feature>
<organism evidence="4 5">
    <name type="scientific">Mortierella alpina</name>
    <name type="common">Oleaginous fungus</name>
    <name type="synonym">Mortierella renispora</name>
    <dbReference type="NCBI Taxonomy" id="64518"/>
    <lineage>
        <taxon>Eukaryota</taxon>
        <taxon>Fungi</taxon>
        <taxon>Fungi incertae sedis</taxon>
        <taxon>Mucoromycota</taxon>
        <taxon>Mortierellomycotina</taxon>
        <taxon>Mortierellomycetes</taxon>
        <taxon>Mortierellales</taxon>
        <taxon>Mortierellaceae</taxon>
        <taxon>Mortierella</taxon>
    </lineage>
</organism>
<dbReference type="SUPFAM" id="SSF117281">
    <property type="entry name" value="Kelch motif"/>
    <property type="match status" value="1"/>
</dbReference>
<dbReference type="PANTHER" id="PTHR23244:SF471">
    <property type="entry name" value="GUANINE NUCLEOTIDE-BINDING PROTEIN SUBUNIT BETA 1-RELATED"/>
    <property type="match status" value="1"/>
</dbReference>
<dbReference type="EMBL" id="JAAAHY010001153">
    <property type="protein sequence ID" value="KAF9952057.1"/>
    <property type="molecule type" value="Genomic_DNA"/>
</dbReference>
<feature type="non-terminal residue" evidence="4">
    <location>
        <position position="1"/>
    </location>
</feature>
<proteinExistence type="predicted"/>
<feature type="region of interest" description="Disordered" evidence="2">
    <location>
        <begin position="325"/>
        <end position="377"/>
    </location>
</feature>
<feature type="coiled-coil region" evidence="1">
    <location>
        <begin position="175"/>
        <end position="221"/>
    </location>
</feature>
<evidence type="ECO:0000313" key="4">
    <source>
        <dbReference type="EMBL" id="KAF9952057.1"/>
    </source>
</evidence>
<name>A0A9P6IXT6_MORAP</name>
<keyword evidence="3" id="KW-0472">Membrane</keyword>
<dbReference type="OrthoDB" id="2444774at2759"/>
<sequence length="377" mass="40218">DDGTKIVIYGGRLSASMGFLNDLYILDTVTQTWRQGIPGPTRVYAACTVAGNQLLLWGGLDETKNRVASTVHVYNLDLNTWGSSYTPPASYLDSAKIPSPHAGEGSGGGERSADEQTSSGSNVAAIAGGVVGGLAVILAALLFVFFRRKRGNGRPRGAKLVETREIEESQGTGRNDELQHLRVQLENQQEELELHRRLLQLQQQQQEQQQQMQQMQQRQQQGRPLSAFGQQAPLAFAPISAGPSDPYRAAGYAYSGDSKIPAMSAAAEPSLSSSSMGYHHLPNSTPSSPIYAAHPYQPIPPSPSQGPAIPISAMSVSSSAYDSIHNSAAPSRVNSMHAGGSNQDDINGSGQGDVARQRDSPKPSGPRGNPQHGARER</sequence>
<accession>A0A9P6IXT6</accession>
<comment type="caution">
    <text evidence="4">The sequence shown here is derived from an EMBL/GenBank/DDBJ whole genome shotgun (WGS) entry which is preliminary data.</text>
</comment>
<protein>
    <submittedName>
        <fullName evidence="4">Uncharacterized protein</fullName>
    </submittedName>
</protein>
<keyword evidence="1" id="KW-0175">Coiled coil</keyword>
<gene>
    <name evidence="4" type="ORF">BGZ70_000749</name>
</gene>
<feature type="region of interest" description="Disordered" evidence="2">
    <location>
        <begin position="289"/>
        <end position="311"/>
    </location>
</feature>
<dbReference type="AlphaFoldDB" id="A0A9P6IXT6"/>
<dbReference type="Proteomes" id="UP000738359">
    <property type="component" value="Unassembled WGS sequence"/>
</dbReference>
<feature type="region of interest" description="Disordered" evidence="2">
    <location>
        <begin position="92"/>
        <end position="117"/>
    </location>
</feature>
<reference evidence="4" key="1">
    <citation type="journal article" date="2020" name="Fungal Divers.">
        <title>Resolving the Mortierellaceae phylogeny through synthesis of multi-gene phylogenetics and phylogenomics.</title>
        <authorList>
            <person name="Vandepol N."/>
            <person name="Liber J."/>
            <person name="Desiro A."/>
            <person name="Na H."/>
            <person name="Kennedy M."/>
            <person name="Barry K."/>
            <person name="Grigoriev I.V."/>
            <person name="Miller A.N."/>
            <person name="O'Donnell K."/>
            <person name="Stajich J.E."/>
            <person name="Bonito G."/>
        </authorList>
    </citation>
    <scope>NUCLEOTIDE SEQUENCE</scope>
    <source>
        <strain evidence="4">CK1249</strain>
    </source>
</reference>
<keyword evidence="5" id="KW-1185">Reference proteome</keyword>
<evidence type="ECO:0000256" key="1">
    <source>
        <dbReference type="SAM" id="Coils"/>
    </source>
</evidence>
<keyword evidence="3" id="KW-0812">Transmembrane</keyword>
<evidence type="ECO:0000256" key="3">
    <source>
        <dbReference type="SAM" id="Phobius"/>
    </source>
</evidence>
<dbReference type="InterPro" id="IPR015915">
    <property type="entry name" value="Kelch-typ_b-propeller"/>
</dbReference>
<evidence type="ECO:0000313" key="5">
    <source>
        <dbReference type="Proteomes" id="UP000738359"/>
    </source>
</evidence>
<feature type="compositionally biased region" description="Polar residues" evidence="2">
    <location>
        <begin position="325"/>
        <end position="348"/>
    </location>
</feature>
<evidence type="ECO:0000256" key="2">
    <source>
        <dbReference type="SAM" id="MobiDB-lite"/>
    </source>
</evidence>
<dbReference type="Gene3D" id="2.120.10.80">
    <property type="entry name" value="Kelch-type beta propeller"/>
    <property type="match status" value="1"/>
</dbReference>
<dbReference type="CDD" id="cd12087">
    <property type="entry name" value="TM_EGFR-like"/>
    <property type="match status" value="1"/>
</dbReference>